<keyword evidence="2" id="KW-1185">Reference proteome</keyword>
<proteinExistence type="predicted"/>
<evidence type="ECO:0000313" key="2">
    <source>
        <dbReference type="Proteomes" id="UP001184614"/>
    </source>
</evidence>
<dbReference type="RefSeq" id="WP_310015620.1">
    <property type="nucleotide sequence ID" value="NZ_JAVDQT010000009.1"/>
</dbReference>
<dbReference type="Proteomes" id="UP001184614">
    <property type="component" value="Unassembled WGS sequence"/>
</dbReference>
<protein>
    <submittedName>
        <fullName evidence="1">Uncharacterized protein</fullName>
    </submittedName>
</protein>
<gene>
    <name evidence="1" type="ORF">J2782_004018</name>
</gene>
<organism evidence="1 2">
    <name type="scientific">Brucella pseudogrignonensis</name>
    <dbReference type="NCBI Taxonomy" id="419475"/>
    <lineage>
        <taxon>Bacteria</taxon>
        <taxon>Pseudomonadati</taxon>
        <taxon>Pseudomonadota</taxon>
        <taxon>Alphaproteobacteria</taxon>
        <taxon>Hyphomicrobiales</taxon>
        <taxon>Brucellaceae</taxon>
        <taxon>Brucella/Ochrobactrum group</taxon>
        <taxon>Brucella</taxon>
    </lineage>
</organism>
<evidence type="ECO:0000313" key="1">
    <source>
        <dbReference type="EMBL" id="MDR6434267.1"/>
    </source>
</evidence>
<reference evidence="1 2" key="1">
    <citation type="submission" date="2023-07" db="EMBL/GenBank/DDBJ databases">
        <title>Sorghum-associated microbial communities from plants grown in Nebraska, USA.</title>
        <authorList>
            <person name="Schachtman D."/>
        </authorList>
    </citation>
    <scope>NUCLEOTIDE SEQUENCE [LARGE SCALE GENOMIC DNA]</scope>
    <source>
        <strain evidence="1 2">DS1730</strain>
    </source>
</reference>
<dbReference type="EMBL" id="JAVDQT010000009">
    <property type="protein sequence ID" value="MDR6434267.1"/>
    <property type="molecule type" value="Genomic_DNA"/>
</dbReference>
<sequence length="93" mass="9876">MRSPKSAGDYPGRQRDCKDAVSPGIVDLIKRTTLTGHSEEEADAVVLGTSVPGVRDLINEAVNAGWAPTEAATAIKLVSDELQRGFVGKELKN</sequence>
<accession>A0ABU1MDZ5</accession>
<name>A0ABU1MDZ5_9HYPH</name>
<comment type="caution">
    <text evidence="1">The sequence shown here is derived from an EMBL/GenBank/DDBJ whole genome shotgun (WGS) entry which is preliminary data.</text>
</comment>